<reference evidence="2" key="1">
    <citation type="journal article" date="2019" name="Int. J. Syst. Evol. Microbiol.">
        <title>The Global Catalogue of Microorganisms (GCM) 10K type strain sequencing project: providing services to taxonomists for standard genome sequencing and annotation.</title>
        <authorList>
            <consortium name="The Broad Institute Genomics Platform"/>
            <consortium name="The Broad Institute Genome Sequencing Center for Infectious Disease"/>
            <person name="Wu L."/>
            <person name="Ma J."/>
        </authorList>
    </citation>
    <scope>NUCLEOTIDE SEQUENCE [LARGE SCALE GENOMIC DNA]</scope>
    <source>
        <strain evidence="2">CGMCC 4.7382</strain>
    </source>
</reference>
<organism evidence="1 2">
    <name type="scientific">Marinactinospora rubrisoli</name>
    <dbReference type="NCBI Taxonomy" id="2715399"/>
    <lineage>
        <taxon>Bacteria</taxon>
        <taxon>Bacillati</taxon>
        <taxon>Actinomycetota</taxon>
        <taxon>Actinomycetes</taxon>
        <taxon>Streptosporangiales</taxon>
        <taxon>Nocardiopsidaceae</taxon>
        <taxon>Marinactinospora</taxon>
    </lineage>
</organism>
<evidence type="ECO:0000313" key="2">
    <source>
        <dbReference type="Proteomes" id="UP001596540"/>
    </source>
</evidence>
<accession>A0ABW2KP57</accession>
<proteinExistence type="predicted"/>
<protein>
    <submittedName>
        <fullName evidence="1">Uncharacterized protein</fullName>
    </submittedName>
</protein>
<evidence type="ECO:0000313" key="1">
    <source>
        <dbReference type="EMBL" id="MFC7330769.1"/>
    </source>
</evidence>
<sequence length="75" mass="8575">MATVRRLIEKRCALTGRPREVYEQYLTRPPRPGTTWEDALYWRIGSLAAGRLPADLHQVLCHMVASVRDRETPAA</sequence>
<name>A0ABW2KP57_9ACTN</name>
<gene>
    <name evidence="1" type="ORF">ACFQRF_23840</name>
</gene>
<dbReference type="EMBL" id="JBHTBH010000014">
    <property type="protein sequence ID" value="MFC7330769.1"/>
    <property type="molecule type" value="Genomic_DNA"/>
</dbReference>
<keyword evidence="2" id="KW-1185">Reference proteome</keyword>
<comment type="caution">
    <text evidence="1">The sequence shown here is derived from an EMBL/GenBank/DDBJ whole genome shotgun (WGS) entry which is preliminary data.</text>
</comment>
<dbReference type="RefSeq" id="WP_379873417.1">
    <property type="nucleotide sequence ID" value="NZ_JBHTBH010000014.1"/>
</dbReference>
<dbReference type="Proteomes" id="UP001596540">
    <property type="component" value="Unassembled WGS sequence"/>
</dbReference>